<evidence type="ECO:0000313" key="7">
    <source>
        <dbReference type="EMBL" id="KPH50236.1"/>
    </source>
</evidence>
<proteinExistence type="predicted"/>
<dbReference type="GO" id="GO:0003824">
    <property type="term" value="F:catalytic activity"/>
    <property type="evidence" value="ECO:0007669"/>
    <property type="project" value="InterPro"/>
</dbReference>
<comment type="cofactor">
    <cofactor evidence="1">
        <name>[4Fe-4S] cluster</name>
        <dbReference type="ChEBI" id="CHEBI:49883"/>
    </cofactor>
</comment>
<keyword evidence="5" id="KW-0411">Iron-sulfur</keyword>
<dbReference type="InterPro" id="IPR007197">
    <property type="entry name" value="rSAM"/>
</dbReference>
<evidence type="ECO:0000256" key="1">
    <source>
        <dbReference type="ARBA" id="ARBA00001966"/>
    </source>
</evidence>
<evidence type="ECO:0000256" key="3">
    <source>
        <dbReference type="ARBA" id="ARBA00022723"/>
    </source>
</evidence>
<evidence type="ECO:0000256" key="5">
    <source>
        <dbReference type="ARBA" id="ARBA00023014"/>
    </source>
</evidence>
<reference evidence="7 8" key="1">
    <citation type="submission" date="2014-06" db="EMBL/GenBank/DDBJ databases">
        <title>Helicobacter pullorum isolates in fresh chicken meat - phenotypic and genotypic features.</title>
        <authorList>
            <person name="Borges V."/>
            <person name="Santos A."/>
            <person name="Correia C.B."/>
            <person name="Saraiva M."/>
            <person name="Menard A."/>
            <person name="Vieira L."/>
            <person name="Sampaio D.A."/>
            <person name="Gomes J.P."/>
            <person name="Oleastro M."/>
        </authorList>
    </citation>
    <scope>NUCLEOTIDE SEQUENCE [LARGE SCALE GENOMIC DNA]</scope>
    <source>
        <strain evidence="7 8">229336/12</strain>
    </source>
</reference>
<dbReference type="InterPro" id="IPR013785">
    <property type="entry name" value="Aldolase_TIM"/>
</dbReference>
<dbReference type="PROSITE" id="PS51918">
    <property type="entry name" value="RADICAL_SAM"/>
    <property type="match status" value="1"/>
</dbReference>
<organism evidence="7 8">
    <name type="scientific">Helicobacter pullorum</name>
    <dbReference type="NCBI Taxonomy" id="35818"/>
    <lineage>
        <taxon>Bacteria</taxon>
        <taxon>Pseudomonadati</taxon>
        <taxon>Campylobacterota</taxon>
        <taxon>Epsilonproteobacteria</taxon>
        <taxon>Campylobacterales</taxon>
        <taxon>Helicobacteraceae</taxon>
        <taxon>Helicobacter</taxon>
    </lineage>
</organism>
<keyword evidence="4" id="KW-0408">Iron</keyword>
<evidence type="ECO:0000256" key="4">
    <source>
        <dbReference type="ARBA" id="ARBA00023004"/>
    </source>
</evidence>
<dbReference type="SFLD" id="SFLDS00029">
    <property type="entry name" value="Radical_SAM"/>
    <property type="match status" value="1"/>
</dbReference>
<dbReference type="GO" id="GO:0046872">
    <property type="term" value="F:metal ion binding"/>
    <property type="evidence" value="ECO:0007669"/>
    <property type="project" value="UniProtKB-KW"/>
</dbReference>
<dbReference type="InterPro" id="IPR058240">
    <property type="entry name" value="rSAM_sf"/>
</dbReference>
<dbReference type="CDD" id="cd01335">
    <property type="entry name" value="Radical_SAM"/>
    <property type="match status" value="1"/>
</dbReference>
<comment type="caution">
    <text evidence="7">The sequence shown here is derived from an EMBL/GenBank/DDBJ whole genome shotgun (WGS) entry which is preliminary data.</text>
</comment>
<evidence type="ECO:0000259" key="6">
    <source>
        <dbReference type="PROSITE" id="PS51918"/>
    </source>
</evidence>
<keyword evidence="3" id="KW-0479">Metal-binding</keyword>
<evidence type="ECO:0000256" key="2">
    <source>
        <dbReference type="ARBA" id="ARBA00022691"/>
    </source>
</evidence>
<dbReference type="SFLD" id="SFLDG01067">
    <property type="entry name" value="SPASM/twitch_domain_containing"/>
    <property type="match status" value="1"/>
</dbReference>
<accession>A0AAW3J7W3</accession>
<dbReference type="AlphaFoldDB" id="A0AAW3J7W3"/>
<dbReference type="EMBL" id="JNUR01000026">
    <property type="protein sequence ID" value="KPH50236.1"/>
    <property type="molecule type" value="Genomic_DNA"/>
</dbReference>
<dbReference type="RefSeq" id="WP_060663120.1">
    <property type="nucleotide sequence ID" value="NZ_JNUR01000026.1"/>
</dbReference>
<dbReference type="PANTHER" id="PTHR11228:SF7">
    <property type="entry name" value="PQQA PEPTIDE CYCLASE"/>
    <property type="match status" value="1"/>
</dbReference>
<feature type="domain" description="Radical SAM core" evidence="6">
    <location>
        <begin position="1"/>
        <end position="181"/>
    </location>
</feature>
<keyword evidence="2" id="KW-0949">S-adenosyl-L-methionine</keyword>
<sequence length="181" mass="20439">MSSTINIKITSSCNYTCGMCPFHGEGYSADYFQERPEWKREMSLEEVEAILIKAKEAGIEKIDFTPNGEFFTYKKWREVLALVQKYGMQSTLTTNGGLLSEQDIKDAIELGLSHVAISIDSVHYDTYKIVRKPATKKAFENAINAPILFKQYSNNIVGGGAFMSKFNLQSNQKINKKLKIC</sequence>
<dbReference type="Gene3D" id="3.20.20.70">
    <property type="entry name" value="Aldolase class I"/>
    <property type="match status" value="1"/>
</dbReference>
<evidence type="ECO:0000313" key="8">
    <source>
        <dbReference type="Proteomes" id="UP000037800"/>
    </source>
</evidence>
<dbReference type="Pfam" id="PF04055">
    <property type="entry name" value="Radical_SAM"/>
    <property type="match status" value="1"/>
</dbReference>
<dbReference type="Proteomes" id="UP000037800">
    <property type="component" value="Unassembled WGS sequence"/>
</dbReference>
<dbReference type="GO" id="GO:0051536">
    <property type="term" value="F:iron-sulfur cluster binding"/>
    <property type="evidence" value="ECO:0007669"/>
    <property type="project" value="UniProtKB-KW"/>
</dbReference>
<name>A0AAW3J7W3_9HELI</name>
<protein>
    <recommendedName>
        <fullName evidence="6">Radical SAM core domain-containing protein</fullName>
    </recommendedName>
</protein>
<gene>
    <name evidence="7" type="ORF">HPU229336_03830</name>
</gene>
<dbReference type="InterPro" id="IPR050377">
    <property type="entry name" value="Radical_SAM_PqqE_MftC-like"/>
</dbReference>
<dbReference type="SUPFAM" id="SSF102114">
    <property type="entry name" value="Radical SAM enzymes"/>
    <property type="match status" value="1"/>
</dbReference>
<dbReference type="PANTHER" id="PTHR11228">
    <property type="entry name" value="RADICAL SAM DOMAIN PROTEIN"/>
    <property type="match status" value="1"/>
</dbReference>